<evidence type="ECO:0000256" key="1">
    <source>
        <dbReference type="SAM" id="MobiDB-lite"/>
    </source>
</evidence>
<dbReference type="PROSITE" id="PS51257">
    <property type="entry name" value="PROKAR_LIPOPROTEIN"/>
    <property type="match status" value="1"/>
</dbReference>
<proteinExistence type="predicted"/>
<organism evidence="3 4">
    <name type="scientific">Dactylosporangium darangshiense</name>
    <dbReference type="NCBI Taxonomy" id="579108"/>
    <lineage>
        <taxon>Bacteria</taxon>
        <taxon>Bacillati</taxon>
        <taxon>Actinomycetota</taxon>
        <taxon>Actinomycetes</taxon>
        <taxon>Micromonosporales</taxon>
        <taxon>Micromonosporaceae</taxon>
        <taxon>Dactylosporangium</taxon>
    </lineage>
</organism>
<feature type="signal peptide" evidence="2">
    <location>
        <begin position="1"/>
        <end position="22"/>
    </location>
</feature>
<feature type="compositionally biased region" description="Gly residues" evidence="1">
    <location>
        <begin position="311"/>
        <end position="322"/>
    </location>
</feature>
<keyword evidence="4" id="KW-1185">Reference proteome</keyword>
<dbReference type="EMBL" id="BAABAT010000026">
    <property type="protein sequence ID" value="GAA4257111.1"/>
    <property type="molecule type" value="Genomic_DNA"/>
</dbReference>
<evidence type="ECO:0000313" key="3">
    <source>
        <dbReference type="EMBL" id="GAA4257111.1"/>
    </source>
</evidence>
<keyword evidence="2" id="KW-0732">Signal</keyword>
<dbReference type="Proteomes" id="UP001500620">
    <property type="component" value="Unassembled WGS sequence"/>
</dbReference>
<feature type="compositionally biased region" description="Low complexity" evidence="1">
    <location>
        <begin position="189"/>
        <end position="215"/>
    </location>
</feature>
<evidence type="ECO:0000256" key="2">
    <source>
        <dbReference type="SAM" id="SignalP"/>
    </source>
</evidence>
<feature type="chain" id="PRO_5046060874" evidence="2">
    <location>
        <begin position="23"/>
        <end position="322"/>
    </location>
</feature>
<feature type="region of interest" description="Disordered" evidence="1">
    <location>
        <begin position="184"/>
        <end position="215"/>
    </location>
</feature>
<dbReference type="Gene3D" id="2.40.420.20">
    <property type="match status" value="1"/>
</dbReference>
<accession>A0ABP8DJ86</accession>
<dbReference type="RefSeq" id="WP_345134089.1">
    <property type="nucleotide sequence ID" value="NZ_BAABAT010000026.1"/>
</dbReference>
<protein>
    <submittedName>
        <fullName evidence="3">Uncharacterized protein</fullName>
    </submittedName>
</protein>
<feature type="region of interest" description="Disordered" evidence="1">
    <location>
        <begin position="302"/>
        <end position="322"/>
    </location>
</feature>
<name>A0ABP8DJ86_9ACTN</name>
<dbReference type="PANTHER" id="PTHR30469">
    <property type="entry name" value="MULTIDRUG RESISTANCE PROTEIN MDTA"/>
    <property type="match status" value="1"/>
</dbReference>
<gene>
    <name evidence="3" type="ORF">GCM10022255_072650</name>
</gene>
<comment type="caution">
    <text evidence="3">The sequence shown here is derived from an EMBL/GenBank/DDBJ whole genome shotgun (WGS) entry which is preliminary data.</text>
</comment>
<evidence type="ECO:0000313" key="4">
    <source>
        <dbReference type="Proteomes" id="UP001500620"/>
    </source>
</evidence>
<sequence length="322" mass="32437">MRRFLPLLAVLGLAAGCTPSSAAQQPPPGLAERGTVMTTAKPTRQDLTNKVSLSGKVELGPTFGLVAPIDGEVRYLDVKAPTGTPTKPTKVANIWVNGKATAVEVPAGAVFAGRLVDDRSKVTAGMPIISARQAGYGIVADIDGSKAYQVSDSLQSVTAQIKNGPGPFPCTVLGTLAALPGGTIPEPKAPAVNPSATAPAAPPTQGQPQQPSESTGMRLVCVGPANTKLINGAAATVEVVTAKAAGVLVLPVEAVAGSQGKGQVEVIKADQSREIREVTLGLTDGKVIEIKSGVTEEETVAVPGPNIPAAKGGGEGQPGMGK</sequence>
<reference evidence="4" key="1">
    <citation type="journal article" date="2019" name="Int. J. Syst. Evol. Microbiol.">
        <title>The Global Catalogue of Microorganisms (GCM) 10K type strain sequencing project: providing services to taxonomists for standard genome sequencing and annotation.</title>
        <authorList>
            <consortium name="The Broad Institute Genomics Platform"/>
            <consortium name="The Broad Institute Genome Sequencing Center for Infectious Disease"/>
            <person name="Wu L."/>
            <person name="Ma J."/>
        </authorList>
    </citation>
    <scope>NUCLEOTIDE SEQUENCE [LARGE SCALE GENOMIC DNA]</scope>
    <source>
        <strain evidence="4">JCM 17441</strain>
    </source>
</reference>